<dbReference type="OrthoDB" id="5472118at2"/>
<dbReference type="EMBL" id="MUXE01000005">
    <property type="protein sequence ID" value="PUE65140.1"/>
    <property type="molecule type" value="Genomic_DNA"/>
</dbReference>
<dbReference type="AlphaFoldDB" id="A0A363D1B5"/>
<organism evidence="2 3">
    <name type="scientific">Arcobacter caeni</name>
    <dbReference type="NCBI Taxonomy" id="1912877"/>
    <lineage>
        <taxon>Bacteria</taxon>
        <taxon>Pseudomonadati</taxon>
        <taxon>Campylobacterota</taxon>
        <taxon>Epsilonproteobacteria</taxon>
        <taxon>Campylobacterales</taxon>
        <taxon>Arcobacteraceae</taxon>
        <taxon>Arcobacter</taxon>
    </lineage>
</organism>
<dbReference type="GO" id="GO:0006355">
    <property type="term" value="P:regulation of DNA-templated transcription"/>
    <property type="evidence" value="ECO:0007669"/>
    <property type="project" value="InterPro"/>
</dbReference>
<name>A0A363D1B5_9BACT</name>
<dbReference type="Pfam" id="PF12651">
    <property type="entry name" value="RHH_3"/>
    <property type="match status" value="1"/>
</dbReference>
<dbReference type="RefSeq" id="WP_108558543.1">
    <property type="nucleotide sequence ID" value="NZ_MUXE01000005.1"/>
</dbReference>
<feature type="domain" description="Predicted DNA-binding protein ribbon-helix-helix" evidence="1">
    <location>
        <begin position="4"/>
        <end position="37"/>
    </location>
</feature>
<accession>A0A363D1B5</accession>
<dbReference type="InterPro" id="IPR010985">
    <property type="entry name" value="Ribbon_hlx_hlx"/>
</dbReference>
<proteinExistence type="predicted"/>
<evidence type="ECO:0000313" key="2">
    <source>
        <dbReference type="EMBL" id="PUE65140.1"/>
    </source>
</evidence>
<gene>
    <name evidence="2" type="ORF">B0174_04900</name>
</gene>
<evidence type="ECO:0000313" key="3">
    <source>
        <dbReference type="Proteomes" id="UP000251135"/>
    </source>
</evidence>
<dbReference type="Proteomes" id="UP000251135">
    <property type="component" value="Unassembled WGS sequence"/>
</dbReference>
<comment type="caution">
    <text evidence="2">The sequence shown here is derived from an EMBL/GenBank/DDBJ whole genome shotgun (WGS) entry which is preliminary data.</text>
</comment>
<evidence type="ECO:0000259" key="1">
    <source>
        <dbReference type="Pfam" id="PF12651"/>
    </source>
</evidence>
<keyword evidence="3" id="KW-1185">Reference proteome</keyword>
<sequence length="75" mass="8664">MAQITIYIDNKLEEKIKEIAKNTGQSISKYISSAVELKLNNAWDEDIKNLSGSWSDFPTLKDIRSDVKDIKREEF</sequence>
<dbReference type="SUPFAM" id="SSF47598">
    <property type="entry name" value="Ribbon-helix-helix"/>
    <property type="match status" value="1"/>
</dbReference>
<protein>
    <recommendedName>
        <fullName evidence="1">Predicted DNA-binding protein ribbon-helix-helix domain-containing protein</fullName>
    </recommendedName>
</protein>
<reference evidence="2 3" key="1">
    <citation type="submission" date="2017-02" db="EMBL/GenBank/DDBJ databases">
        <title>Arcobacter caeni sp. nov, a new Arcobacter species isolated from reclaimed water.</title>
        <authorList>
            <person name="Figueras M.J."/>
            <person name="Perez-Cataluna A."/>
            <person name="Salas-Masso N."/>
        </authorList>
    </citation>
    <scope>NUCLEOTIDE SEQUENCE [LARGE SCALE GENOMIC DNA]</scope>
    <source>
        <strain evidence="2 3">RW17-10</strain>
    </source>
</reference>
<dbReference type="InterPro" id="IPR038733">
    <property type="entry name" value="Predicted_DNA_bind_prot_RHH"/>
</dbReference>